<dbReference type="Proteomes" id="UP000886750">
    <property type="component" value="Unassembled WGS sequence"/>
</dbReference>
<dbReference type="EMBL" id="DXCQ01000071">
    <property type="protein sequence ID" value="HIY97549.1"/>
    <property type="molecule type" value="Genomic_DNA"/>
</dbReference>
<evidence type="ECO:0000256" key="1">
    <source>
        <dbReference type="SAM" id="Phobius"/>
    </source>
</evidence>
<feature type="transmembrane region" description="Helical" evidence="1">
    <location>
        <begin position="39"/>
        <end position="61"/>
    </location>
</feature>
<evidence type="ECO:0000313" key="3">
    <source>
        <dbReference type="Proteomes" id="UP000886750"/>
    </source>
</evidence>
<feature type="transmembrane region" description="Helical" evidence="1">
    <location>
        <begin position="12"/>
        <end position="33"/>
    </location>
</feature>
<keyword evidence="1" id="KW-1133">Transmembrane helix</keyword>
<protein>
    <submittedName>
        <fullName evidence="2">Uncharacterized protein</fullName>
    </submittedName>
</protein>
<proteinExistence type="predicted"/>
<name>A0A9D1ZXH0_9FIRM</name>
<keyword evidence="1" id="KW-0812">Transmembrane</keyword>
<dbReference type="AlphaFoldDB" id="A0A9D1ZXH0"/>
<sequence length="211" mass="24200">MTYFKNYRRGKNAAFFIVLGCIFLGLGVLAIFFMEHGWAWAAGCFAFGGILLIFPPFVIFARYGMRGGAVHYAKYGVPRKKRASEISAAVICMFDEYRRWKGFVPVTFQTENGQAAVPAVVLLDAPVDEEELDLCDTRTNTRLTFRRQTITDMALDFGFLKDLWNSDFSGKVYISEYIYGLYRPAFDELFRGSERVSVYDRIPAKMKKFQK</sequence>
<reference evidence="2" key="2">
    <citation type="submission" date="2021-04" db="EMBL/GenBank/DDBJ databases">
        <authorList>
            <person name="Gilroy R."/>
        </authorList>
    </citation>
    <scope>NUCLEOTIDE SEQUENCE</scope>
    <source>
        <strain evidence="2">1345</strain>
    </source>
</reference>
<gene>
    <name evidence="2" type="ORF">H9729_07655</name>
</gene>
<comment type="caution">
    <text evidence="2">The sequence shown here is derived from an EMBL/GenBank/DDBJ whole genome shotgun (WGS) entry which is preliminary data.</text>
</comment>
<reference evidence="2" key="1">
    <citation type="journal article" date="2021" name="PeerJ">
        <title>Extensive microbial diversity within the chicken gut microbiome revealed by metagenomics and culture.</title>
        <authorList>
            <person name="Gilroy R."/>
            <person name="Ravi A."/>
            <person name="Getino M."/>
            <person name="Pursley I."/>
            <person name="Horton D.L."/>
            <person name="Alikhan N.F."/>
            <person name="Baker D."/>
            <person name="Gharbi K."/>
            <person name="Hall N."/>
            <person name="Watson M."/>
            <person name="Adriaenssens E.M."/>
            <person name="Foster-Nyarko E."/>
            <person name="Jarju S."/>
            <person name="Secka A."/>
            <person name="Antonio M."/>
            <person name="Oren A."/>
            <person name="Chaudhuri R.R."/>
            <person name="La Ragione R."/>
            <person name="Hildebrand F."/>
            <person name="Pallen M.J."/>
        </authorList>
    </citation>
    <scope>NUCLEOTIDE SEQUENCE</scope>
    <source>
        <strain evidence="2">1345</strain>
    </source>
</reference>
<evidence type="ECO:0000313" key="2">
    <source>
        <dbReference type="EMBL" id="HIY97549.1"/>
    </source>
</evidence>
<organism evidence="2 3">
    <name type="scientific">Candidatus Borkfalkia excrementigallinarum</name>
    <dbReference type="NCBI Taxonomy" id="2838506"/>
    <lineage>
        <taxon>Bacteria</taxon>
        <taxon>Bacillati</taxon>
        <taxon>Bacillota</taxon>
        <taxon>Clostridia</taxon>
        <taxon>Christensenellales</taxon>
        <taxon>Christensenellaceae</taxon>
        <taxon>Candidatus Borkfalkia</taxon>
    </lineage>
</organism>
<accession>A0A9D1ZXH0</accession>
<keyword evidence="1" id="KW-0472">Membrane</keyword>